<dbReference type="Proteomes" id="UP000729402">
    <property type="component" value="Unassembled WGS sequence"/>
</dbReference>
<keyword evidence="2" id="KW-0812">Transmembrane</keyword>
<protein>
    <recommendedName>
        <fullName evidence="5">Pentatricopeptide repeat-containing protein</fullName>
    </recommendedName>
</protein>
<evidence type="ECO:0000313" key="4">
    <source>
        <dbReference type="Proteomes" id="UP000729402"/>
    </source>
</evidence>
<proteinExistence type="predicted"/>
<dbReference type="EMBL" id="JAAALK010000082">
    <property type="protein sequence ID" value="KAG8087931.1"/>
    <property type="molecule type" value="Genomic_DNA"/>
</dbReference>
<comment type="caution">
    <text evidence="3">The sequence shown here is derived from an EMBL/GenBank/DDBJ whole genome shotgun (WGS) entry which is preliminary data.</text>
</comment>
<feature type="transmembrane region" description="Helical" evidence="2">
    <location>
        <begin position="20"/>
        <end position="39"/>
    </location>
</feature>
<dbReference type="PANTHER" id="PTHR47926">
    <property type="entry name" value="PENTATRICOPEPTIDE REPEAT-CONTAINING PROTEIN"/>
    <property type="match status" value="1"/>
</dbReference>
<feature type="repeat" description="PPR" evidence="1">
    <location>
        <begin position="93"/>
        <end position="127"/>
    </location>
</feature>
<dbReference type="Pfam" id="PF01535">
    <property type="entry name" value="PPR"/>
    <property type="match status" value="3"/>
</dbReference>
<dbReference type="AlphaFoldDB" id="A0A8J5WCT8"/>
<evidence type="ECO:0008006" key="5">
    <source>
        <dbReference type="Google" id="ProtNLM"/>
    </source>
</evidence>
<dbReference type="InterPro" id="IPR046960">
    <property type="entry name" value="PPR_At4g14850-like_plant"/>
</dbReference>
<evidence type="ECO:0000256" key="2">
    <source>
        <dbReference type="SAM" id="Phobius"/>
    </source>
</evidence>
<dbReference type="GO" id="GO:0003723">
    <property type="term" value="F:RNA binding"/>
    <property type="evidence" value="ECO:0007669"/>
    <property type="project" value="InterPro"/>
</dbReference>
<organism evidence="3 4">
    <name type="scientific">Zizania palustris</name>
    <name type="common">Northern wild rice</name>
    <dbReference type="NCBI Taxonomy" id="103762"/>
    <lineage>
        <taxon>Eukaryota</taxon>
        <taxon>Viridiplantae</taxon>
        <taxon>Streptophyta</taxon>
        <taxon>Embryophyta</taxon>
        <taxon>Tracheophyta</taxon>
        <taxon>Spermatophyta</taxon>
        <taxon>Magnoliopsida</taxon>
        <taxon>Liliopsida</taxon>
        <taxon>Poales</taxon>
        <taxon>Poaceae</taxon>
        <taxon>BOP clade</taxon>
        <taxon>Oryzoideae</taxon>
        <taxon>Oryzeae</taxon>
        <taxon>Zizaniinae</taxon>
        <taxon>Zizania</taxon>
    </lineage>
</organism>
<keyword evidence="4" id="KW-1185">Reference proteome</keyword>
<name>A0A8J5WCT8_ZIZPA</name>
<evidence type="ECO:0000313" key="3">
    <source>
        <dbReference type="EMBL" id="KAG8087931.1"/>
    </source>
</evidence>
<evidence type="ECO:0000256" key="1">
    <source>
        <dbReference type="PROSITE-ProRule" id="PRU00708"/>
    </source>
</evidence>
<reference evidence="3" key="1">
    <citation type="journal article" date="2021" name="bioRxiv">
        <title>Whole Genome Assembly and Annotation of Northern Wild Rice, Zizania palustris L., Supports a Whole Genome Duplication in the Zizania Genus.</title>
        <authorList>
            <person name="Haas M."/>
            <person name="Kono T."/>
            <person name="Macchietto M."/>
            <person name="Millas R."/>
            <person name="McGilp L."/>
            <person name="Shao M."/>
            <person name="Duquette J."/>
            <person name="Hirsch C.N."/>
            <person name="Kimball J."/>
        </authorList>
    </citation>
    <scope>NUCLEOTIDE SEQUENCE</scope>
    <source>
        <tissue evidence="3">Fresh leaf tissue</tissue>
    </source>
</reference>
<dbReference type="InterPro" id="IPR002885">
    <property type="entry name" value="PPR_rpt"/>
</dbReference>
<dbReference type="OrthoDB" id="1936721at2759"/>
<keyword evidence="2" id="KW-1133">Transmembrane helix</keyword>
<dbReference type="GO" id="GO:0009451">
    <property type="term" value="P:RNA modification"/>
    <property type="evidence" value="ECO:0007669"/>
    <property type="project" value="InterPro"/>
</dbReference>
<gene>
    <name evidence="3" type="ORF">GUJ93_ZPchr0010g7599</name>
</gene>
<dbReference type="PROSITE" id="PS51375">
    <property type="entry name" value="PPR"/>
    <property type="match status" value="2"/>
</dbReference>
<keyword evidence="2" id="KW-0472">Membrane</keyword>
<dbReference type="NCBIfam" id="TIGR00756">
    <property type="entry name" value="PPR"/>
    <property type="match status" value="2"/>
</dbReference>
<feature type="repeat" description="PPR" evidence="1">
    <location>
        <begin position="62"/>
        <end position="92"/>
    </location>
</feature>
<accession>A0A8J5WCT8</accession>
<reference evidence="3" key="2">
    <citation type="submission" date="2021-02" db="EMBL/GenBank/DDBJ databases">
        <authorList>
            <person name="Kimball J.A."/>
            <person name="Haas M.W."/>
            <person name="Macchietto M."/>
            <person name="Kono T."/>
            <person name="Duquette J."/>
            <person name="Shao M."/>
        </authorList>
    </citation>
    <scope>NUCLEOTIDE SEQUENCE</scope>
    <source>
        <tissue evidence="3">Fresh leaf tissue</tissue>
    </source>
</reference>
<dbReference type="PROSITE" id="PS51257">
    <property type="entry name" value="PROKAR_LIPOPROTEIN"/>
    <property type="match status" value="1"/>
</dbReference>
<sequence>MPRPAAAAVVSFRFSRALSIFFSLVLSMLTVSLSCLPLVDFYAKNRDMECTVGIFEEMPTKDPIPMNCLITGYSKSGDVEKVRKLFDDMTRRTPASWNSMIAYYAHGGEFTEALRLFDRMLSEGRGQVNGEWRKVVSSFICNTEPSAPPAFSHSECQHTDQRVFITNLLGPTYLVLQQHDIDLIVG</sequence>